<dbReference type="Proteomes" id="UP001515500">
    <property type="component" value="Chromosome 13"/>
</dbReference>
<feature type="compositionally biased region" description="Low complexity" evidence="1">
    <location>
        <begin position="97"/>
        <end position="119"/>
    </location>
</feature>
<accession>A0AB40CAX5</accession>
<sequence length="297" mass="32809">MDQEEGKTSSAFTFDVEEDEALSLSDLPVSTTTNEDKVSFRDKNEDSTIKSPENEEFEFRTWGSSGLCVADEVFFKGRILPLRPSISSDTCVFVPSRSSSSSSRSSSCISRSHSSSSSSTGGQIVAPRPHAMISNNFYAHPSPSPQLRRANAGRRSTGSAPVGWSVFRLGLVQAPEIEIHNLRARRVASVESSSTSTIGSRSFRELCFSSVVKAKSVSDHQNNGKVVDEKKGPLKFFGLGFACKCSPDSVEKHEQKMMMVKSKKKKKSSSEEKRGESVRQRRIFEWLEELSVARMMV</sequence>
<reference evidence="3" key="1">
    <citation type="submission" date="2025-08" db="UniProtKB">
        <authorList>
            <consortium name="RefSeq"/>
        </authorList>
    </citation>
    <scope>IDENTIFICATION</scope>
</reference>
<feature type="region of interest" description="Disordered" evidence="1">
    <location>
        <begin position="23"/>
        <end position="52"/>
    </location>
</feature>
<name>A0AB40CAX5_DIOCR</name>
<dbReference type="PANTHER" id="PTHR33922">
    <property type="entry name" value="OS01G0888066 PROTEIN-RELATED"/>
    <property type="match status" value="1"/>
</dbReference>
<dbReference type="PANTHER" id="PTHR33922:SF2">
    <property type="entry name" value="OS07G0589600 PROTEIN"/>
    <property type="match status" value="1"/>
</dbReference>
<keyword evidence="2" id="KW-1185">Reference proteome</keyword>
<feature type="region of interest" description="Disordered" evidence="1">
    <location>
        <begin position="97"/>
        <end position="126"/>
    </location>
</feature>
<feature type="compositionally biased region" description="Basic and acidic residues" evidence="1">
    <location>
        <begin position="268"/>
        <end position="278"/>
    </location>
</feature>
<evidence type="ECO:0000313" key="2">
    <source>
        <dbReference type="Proteomes" id="UP001515500"/>
    </source>
</evidence>
<gene>
    <name evidence="3" type="primary">LOC120274563</name>
</gene>
<evidence type="ECO:0000313" key="3">
    <source>
        <dbReference type="RefSeq" id="XP_039137040.1"/>
    </source>
</evidence>
<organism evidence="2 3">
    <name type="scientific">Dioscorea cayennensis subsp. rotundata</name>
    <name type="common">White Guinea yam</name>
    <name type="synonym">Dioscorea rotundata</name>
    <dbReference type="NCBI Taxonomy" id="55577"/>
    <lineage>
        <taxon>Eukaryota</taxon>
        <taxon>Viridiplantae</taxon>
        <taxon>Streptophyta</taxon>
        <taxon>Embryophyta</taxon>
        <taxon>Tracheophyta</taxon>
        <taxon>Spermatophyta</taxon>
        <taxon>Magnoliopsida</taxon>
        <taxon>Liliopsida</taxon>
        <taxon>Dioscoreales</taxon>
        <taxon>Dioscoreaceae</taxon>
        <taxon>Dioscorea</taxon>
    </lineage>
</organism>
<dbReference type="GeneID" id="120274563"/>
<protein>
    <submittedName>
        <fullName evidence="3">Uncharacterized protein LOC120274563</fullName>
    </submittedName>
</protein>
<feature type="compositionally biased region" description="Basic and acidic residues" evidence="1">
    <location>
        <begin position="34"/>
        <end position="48"/>
    </location>
</feature>
<proteinExistence type="predicted"/>
<dbReference type="RefSeq" id="XP_039137040.1">
    <property type="nucleotide sequence ID" value="XM_039281106.1"/>
</dbReference>
<evidence type="ECO:0000256" key="1">
    <source>
        <dbReference type="SAM" id="MobiDB-lite"/>
    </source>
</evidence>
<dbReference type="AlphaFoldDB" id="A0AB40CAX5"/>
<feature type="region of interest" description="Disordered" evidence="1">
    <location>
        <begin position="254"/>
        <end position="278"/>
    </location>
</feature>